<evidence type="ECO:0000313" key="3">
    <source>
        <dbReference type="Proteomes" id="UP000092460"/>
    </source>
</evidence>
<keyword evidence="1" id="KW-1133">Transmembrane helix</keyword>
<dbReference type="AlphaFoldDB" id="A0A1B0BY98"/>
<dbReference type="Proteomes" id="UP000092460">
    <property type="component" value="Unassembled WGS sequence"/>
</dbReference>
<evidence type="ECO:0000256" key="1">
    <source>
        <dbReference type="SAM" id="Phobius"/>
    </source>
</evidence>
<protein>
    <submittedName>
        <fullName evidence="2">Uncharacterized protein</fullName>
    </submittedName>
</protein>
<accession>A0A1B0BY98</accession>
<dbReference type="EMBL" id="JXJN01022551">
    <property type="status" value="NOT_ANNOTATED_CDS"/>
    <property type="molecule type" value="Genomic_DNA"/>
</dbReference>
<sequence>MKSYRRLIEQMLMLQQFLKIMNETIVMMFRYSWRNNWLALVDCTFNFLKIKPVQYFKFTLIIIAFECYVIFYGIAISREFSYGFAFLT</sequence>
<evidence type="ECO:0000313" key="2">
    <source>
        <dbReference type="EnsemblMetazoa" id="GPPI044084-PA"/>
    </source>
</evidence>
<keyword evidence="1" id="KW-0812">Transmembrane</keyword>
<keyword evidence="1" id="KW-0472">Membrane</keyword>
<keyword evidence="3" id="KW-1185">Reference proteome</keyword>
<dbReference type="VEuPathDB" id="VectorBase:GPPI044084"/>
<proteinExistence type="predicted"/>
<dbReference type="EnsemblMetazoa" id="GPPI044084-RA">
    <property type="protein sequence ID" value="GPPI044084-PA"/>
    <property type="gene ID" value="GPPI044084"/>
</dbReference>
<name>A0A1B0BY98_9MUSC</name>
<reference evidence="3" key="1">
    <citation type="submission" date="2015-01" db="EMBL/GenBank/DDBJ databases">
        <authorList>
            <person name="Aksoy S."/>
            <person name="Warren W."/>
            <person name="Wilson R.K."/>
        </authorList>
    </citation>
    <scope>NUCLEOTIDE SEQUENCE [LARGE SCALE GENOMIC DNA]</scope>
    <source>
        <strain evidence="3">IAEA</strain>
    </source>
</reference>
<reference evidence="2" key="2">
    <citation type="submission" date="2020-05" db="UniProtKB">
        <authorList>
            <consortium name="EnsemblMetazoa"/>
        </authorList>
    </citation>
    <scope>IDENTIFICATION</scope>
    <source>
        <strain evidence="2">IAEA</strain>
    </source>
</reference>
<organism evidence="2 3">
    <name type="scientific">Glossina palpalis gambiensis</name>
    <dbReference type="NCBI Taxonomy" id="67801"/>
    <lineage>
        <taxon>Eukaryota</taxon>
        <taxon>Metazoa</taxon>
        <taxon>Ecdysozoa</taxon>
        <taxon>Arthropoda</taxon>
        <taxon>Hexapoda</taxon>
        <taxon>Insecta</taxon>
        <taxon>Pterygota</taxon>
        <taxon>Neoptera</taxon>
        <taxon>Endopterygota</taxon>
        <taxon>Diptera</taxon>
        <taxon>Brachycera</taxon>
        <taxon>Muscomorpha</taxon>
        <taxon>Hippoboscoidea</taxon>
        <taxon>Glossinidae</taxon>
        <taxon>Glossina</taxon>
    </lineage>
</organism>
<feature type="transmembrane region" description="Helical" evidence="1">
    <location>
        <begin position="53"/>
        <end position="74"/>
    </location>
</feature>